<evidence type="ECO:0000259" key="6">
    <source>
        <dbReference type="Pfam" id="PF07980"/>
    </source>
</evidence>
<keyword evidence="5" id="KW-0998">Cell outer membrane</keyword>
<evidence type="ECO:0000256" key="5">
    <source>
        <dbReference type="ARBA" id="ARBA00023237"/>
    </source>
</evidence>
<keyword evidence="4" id="KW-0472">Membrane</keyword>
<dbReference type="Proteomes" id="UP001165367">
    <property type="component" value="Unassembled WGS sequence"/>
</dbReference>
<dbReference type="SUPFAM" id="SSF48452">
    <property type="entry name" value="TPR-like"/>
    <property type="match status" value="1"/>
</dbReference>
<dbReference type="InterPro" id="IPR012944">
    <property type="entry name" value="SusD_RagB_dom"/>
</dbReference>
<evidence type="ECO:0000256" key="3">
    <source>
        <dbReference type="ARBA" id="ARBA00022729"/>
    </source>
</evidence>
<accession>A0ABS9KYJ4</accession>
<keyword evidence="9" id="KW-1185">Reference proteome</keyword>
<name>A0ABS9KYJ4_9BACT</name>
<dbReference type="Gene3D" id="1.25.40.390">
    <property type="match status" value="1"/>
</dbReference>
<dbReference type="InterPro" id="IPR011990">
    <property type="entry name" value="TPR-like_helical_dom_sf"/>
</dbReference>
<evidence type="ECO:0000256" key="1">
    <source>
        <dbReference type="ARBA" id="ARBA00004442"/>
    </source>
</evidence>
<dbReference type="Pfam" id="PF07980">
    <property type="entry name" value="SusD_RagB"/>
    <property type="match status" value="1"/>
</dbReference>
<dbReference type="Pfam" id="PF14322">
    <property type="entry name" value="SusD-like_3"/>
    <property type="match status" value="1"/>
</dbReference>
<keyword evidence="3" id="KW-0732">Signal</keyword>
<evidence type="ECO:0000256" key="4">
    <source>
        <dbReference type="ARBA" id="ARBA00023136"/>
    </source>
</evidence>
<evidence type="ECO:0000256" key="2">
    <source>
        <dbReference type="ARBA" id="ARBA00006275"/>
    </source>
</evidence>
<protein>
    <submittedName>
        <fullName evidence="8">RagB/SusD family nutrient uptake outer membrane protein</fullName>
    </submittedName>
</protein>
<dbReference type="EMBL" id="JAKLTR010000020">
    <property type="protein sequence ID" value="MCG2617406.1"/>
    <property type="molecule type" value="Genomic_DNA"/>
</dbReference>
<gene>
    <name evidence="8" type="ORF">LZZ85_24120</name>
</gene>
<comment type="similarity">
    <text evidence="2">Belongs to the SusD family.</text>
</comment>
<organism evidence="8 9">
    <name type="scientific">Terrimonas ginsenosidimutans</name>
    <dbReference type="NCBI Taxonomy" id="2908004"/>
    <lineage>
        <taxon>Bacteria</taxon>
        <taxon>Pseudomonadati</taxon>
        <taxon>Bacteroidota</taxon>
        <taxon>Chitinophagia</taxon>
        <taxon>Chitinophagales</taxon>
        <taxon>Chitinophagaceae</taxon>
        <taxon>Terrimonas</taxon>
    </lineage>
</organism>
<feature type="domain" description="RagB/SusD" evidence="6">
    <location>
        <begin position="389"/>
        <end position="603"/>
    </location>
</feature>
<sequence>MFKKLIIITIASICIIGCSKDPKDISQKDKYSSGEYPKSLADLTGILGAAYGNYRSSELAGFQLNCKIFVNSEHAADLAYGGDAGWTELAFNKLSVSNGNAQDLWRGLYVGVKQTNAFLERATFYEKNFMAPSEQQMVNYMRGEAYFLRAYYYFLLECFFGETYIRNGQGGDKLGVPIYTEIPKTLAETQQGRKTVREVWDFIINDLKQSASLLDGAVWSGSSKGRASKWSAKALLGKAYVFTQDWPNAKTTLLEVINGSGKTLMPFAKYKDAFNGNAANEFNEESLFEINVDRVAAGYGIFGDFPNKNLTTTQGVIWAPSCVGTGGTEDGGDNTLGYSNEFVHDKNLLRFGFNLPIYTLVANPNYNPAVPASPTNTPQVMDPVTMNASKAMRANKTVDPRLYVNALQPWVDTVKMGGVLRPVAKCSNIGGGIRQFFQGWSFKKYQTIDDNVHAYNAADASNLYILRLADVYLLYAEACMNSGDNPTALEYINKVKRRAYDYPVNTASPIDYTSLTAATKATDANLANNPLRYERYAELFAEGHWWFDVGRWRIGAGEAAYFNVLLPTGGASQWSEARSYSFPIPFSEMSTNAQLTGQQNPGY</sequence>
<comment type="caution">
    <text evidence="8">The sequence shown here is derived from an EMBL/GenBank/DDBJ whole genome shotgun (WGS) entry which is preliminary data.</text>
</comment>
<evidence type="ECO:0000313" key="9">
    <source>
        <dbReference type="Proteomes" id="UP001165367"/>
    </source>
</evidence>
<evidence type="ECO:0000259" key="7">
    <source>
        <dbReference type="Pfam" id="PF14322"/>
    </source>
</evidence>
<dbReference type="RefSeq" id="WP_237876135.1">
    <property type="nucleotide sequence ID" value="NZ_JAKLTR010000020.1"/>
</dbReference>
<proteinExistence type="inferred from homology"/>
<reference evidence="8" key="1">
    <citation type="submission" date="2022-01" db="EMBL/GenBank/DDBJ databases">
        <authorList>
            <person name="Jo J.-H."/>
            <person name="Im W.-T."/>
        </authorList>
    </citation>
    <scope>NUCLEOTIDE SEQUENCE</scope>
    <source>
        <strain evidence="8">NA20</strain>
    </source>
</reference>
<comment type="subcellular location">
    <subcellularLocation>
        <location evidence="1">Cell outer membrane</location>
    </subcellularLocation>
</comment>
<evidence type="ECO:0000313" key="8">
    <source>
        <dbReference type="EMBL" id="MCG2617406.1"/>
    </source>
</evidence>
<feature type="domain" description="SusD-like N-terminal" evidence="7">
    <location>
        <begin position="71"/>
        <end position="240"/>
    </location>
</feature>
<dbReference type="InterPro" id="IPR033985">
    <property type="entry name" value="SusD-like_N"/>
</dbReference>